<organism evidence="3 4">
    <name type="scientific">Oryza sativa subsp. japonica</name>
    <name type="common">Rice</name>
    <dbReference type="NCBI Taxonomy" id="39947"/>
    <lineage>
        <taxon>Eukaryota</taxon>
        <taxon>Viridiplantae</taxon>
        <taxon>Streptophyta</taxon>
        <taxon>Embryophyta</taxon>
        <taxon>Tracheophyta</taxon>
        <taxon>Spermatophyta</taxon>
        <taxon>Magnoliopsida</taxon>
        <taxon>Liliopsida</taxon>
        <taxon>Poales</taxon>
        <taxon>Poaceae</taxon>
        <taxon>BOP clade</taxon>
        <taxon>Oryzoideae</taxon>
        <taxon>Oryzeae</taxon>
        <taxon>Oryzinae</taxon>
        <taxon>Oryza</taxon>
        <taxon>Oryza sativa</taxon>
    </lineage>
</organism>
<evidence type="ECO:0000313" key="4">
    <source>
        <dbReference type="Proteomes" id="UP000000763"/>
    </source>
</evidence>
<evidence type="ECO:0000256" key="1">
    <source>
        <dbReference type="SAM" id="MobiDB-lite"/>
    </source>
</evidence>
<dbReference type="EMBL" id="AP004184">
    <property type="protein sequence ID" value="BAD25245.1"/>
    <property type="molecule type" value="Genomic_DNA"/>
</dbReference>
<gene>
    <name evidence="3" type="primary">OJ1225_F07.8</name>
</gene>
<feature type="compositionally biased region" description="Low complexity" evidence="1">
    <location>
        <begin position="78"/>
        <end position="89"/>
    </location>
</feature>
<evidence type="ECO:0000313" key="3">
    <source>
        <dbReference type="EMBL" id="BAD25245.1"/>
    </source>
</evidence>
<keyword evidence="2" id="KW-0472">Membrane</keyword>
<keyword evidence="2" id="KW-1133">Transmembrane helix</keyword>
<feature type="transmembrane region" description="Helical" evidence="2">
    <location>
        <begin position="125"/>
        <end position="142"/>
    </location>
</feature>
<proteinExistence type="predicted"/>
<accession>A0A0P0VG06</accession>
<evidence type="ECO:0000256" key="2">
    <source>
        <dbReference type="SAM" id="Phobius"/>
    </source>
</evidence>
<feature type="compositionally biased region" description="Low complexity" evidence="1">
    <location>
        <begin position="56"/>
        <end position="70"/>
    </location>
</feature>
<sequence length="203" mass="20311">MGRGSTAPIGSSRSPPLPSSTTTGISDGEGNHRLGHSLPPSSTCSTGGALPTGVEPAALRPFSPPSRARSSGGGVGGSLRPLSPPSHGRSSGGGNLLDHIAVVALISTSAVAMSEARLTSTLNSLASVVGIAIIAFVLAAGFSTSTPATSRRPSSPRCCGRVLCGLIRTPVAVKVAEGRGGEVAIVVHEVEVTVVAEEKYRKK</sequence>
<keyword evidence="2" id="KW-0812">Transmembrane</keyword>
<reference evidence="4" key="1">
    <citation type="journal article" date="2005" name="Nature">
        <title>The map-based sequence of the rice genome.</title>
        <authorList>
            <consortium name="International rice genome sequencing project (IRGSP)"/>
            <person name="Matsumoto T."/>
            <person name="Wu J."/>
            <person name="Kanamori H."/>
            <person name="Katayose Y."/>
            <person name="Fujisawa M."/>
            <person name="Namiki N."/>
            <person name="Mizuno H."/>
            <person name="Yamamoto K."/>
            <person name="Antonio B.A."/>
            <person name="Baba T."/>
            <person name="Sakata K."/>
            <person name="Nagamura Y."/>
            <person name="Aoki H."/>
            <person name="Arikawa K."/>
            <person name="Arita K."/>
            <person name="Bito T."/>
            <person name="Chiden Y."/>
            <person name="Fujitsuka N."/>
            <person name="Fukunaka R."/>
            <person name="Hamada M."/>
            <person name="Harada C."/>
            <person name="Hayashi A."/>
            <person name="Hijishita S."/>
            <person name="Honda M."/>
            <person name="Hosokawa S."/>
            <person name="Ichikawa Y."/>
            <person name="Idonuma A."/>
            <person name="Iijima M."/>
            <person name="Ikeda M."/>
            <person name="Ikeno M."/>
            <person name="Ito K."/>
            <person name="Ito S."/>
            <person name="Ito T."/>
            <person name="Ito Y."/>
            <person name="Ito Y."/>
            <person name="Iwabuchi A."/>
            <person name="Kamiya K."/>
            <person name="Karasawa W."/>
            <person name="Kurita K."/>
            <person name="Katagiri S."/>
            <person name="Kikuta A."/>
            <person name="Kobayashi H."/>
            <person name="Kobayashi N."/>
            <person name="Machita K."/>
            <person name="Maehara T."/>
            <person name="Masukawa M."/>
            <person name="Mizubayashi T."/>
            <person name="Mukai Y."/>
            <person name="Nagasaki H."/>
            <person name="Nagata Y."/>
            <person name="Naito S."/>
            <person name="Nakashima M."/>
            <person name="Nakama Y."/>
            <person name="Nakamichi Y."/>
            <person name="Nakamura M."/>
            <person name="Meguro A."/>
            <person name="Negishi M."/>
            <person name="Ohta I."/>
            <person name="Ohta T."/>
            <person name="Okamoto M."/>
            <person name="Ono N."/>
            <person name="Saji S."/>
            <person name="Sakaguchi M."/>
            <person name="Sakai K."/>
            <person name="Shibata M."/>
            <person name="Shimokawa T."/>
            <person name="Song J."/>
            <person name="Takazaki Y."/>
            <person name="Terasawa K."/>
            <person name="Tsugane M."/>
            <person name="Tsuji K."/>
            <person name="Ueda S."/>
            <person name="Waki K."/>
            <person name="Yamagata H."/>
            <person name="Yamamoto M."/>
            <person name="Yamamoto S."/>
            <person name="Yamane H."/>
            <person name="Yoshiki S."/>
            <person name="Yoshihara R."/>
            <person name="Yukawa K."/>
            <person name="Zhong H."/>
            <person name="Yano M."/>
            <person name="Yuan Q."/>
            <person name="Ouyang S."/>
            <person name="Liu J."/>
            <person name="Jones K.M."/>
            <person name="Gansberger K."/>
            <person name="Moffat K."/>
            <person name="Hill J."/>
            <person name="Bera J."/>
            <person name="Fadrosh D."/>
            <person name="Jin S."/>
            <person name="Johri S."/>
            <person name="Kim M."/>
            <person name="Overton L."/>
            <person name="Reardon M."/>
            <person name="Tsitrin T."/>
            <person name="Vuong H."/>
            <person name="Weaver B."/>
            <person name="Ciecko A."/>
            <person name="Tallon L."/>
            <person name="Jackson J."/>
            <person name="Pai G."/>
            <person name="Aken S.V."/>
            <person name="Utterback T."/>
            <person name="Reidmuller S."/>
            <person name="Feldblyum T."/>
            <person name="Hsiao J."/>
            <person name="Zismann V."/>
            <person name="Iobst S."/>
            <person name="de Vazeille A.R."/>
            <person name="Buell C.R."/>
            <person name="Ying K."/>
            <person name="Li Y."/>
            <person name="Lu T."/>
            <person name="Huang Y."/>
            <person name="Zhao Q."/>
            <person name="Feng Q."/>
            <person name="Zhang L."/>
            <person name="Zhu J."/>
            <person name="Weng Q."/>
            <person name="Mu J."/>
            <person name="Lu Y."/>
            <person name="Fan D."/>
            <person name="Liu Y."/>
            <person name="Guan J."/>
            <person name="Zhang Y."/>
            <person name="Yu S."/>
            <person name="Liu X."/>
            <person name="Zhang Y."/>
            <person name="Hong G."/>
            <person name="Han B."/>
            <person name="Choisne N."/>
            <person name="Demange N."/>
            <person name="Orjeda G."/>
            <person name="Samain S."/>
            <person name="Cattolico L."/>
            <person name="Pelletier E."/>
            <person name="Couloux A."/>
            <person name="Segurens B."/>
            <person name="Wincker P."/>
            <person name="D'Hont A."/>
            <person name="Scarpelli C."/>
            <person name="Weissenbach J."/>
            <person name="Salanoubat M."/>
            <person name="Quetier F."/>
            <person name="Yu Y."/>
            <person name="Kim H.R."/>
            <person name="Rambo T."/>
            <person name="Currie J."/>
            <person name="Collura K."/>
            <person name="Luo M."/>
            <person name="Yang T."/>
            <person name="Ammiraju J.S.S."/>
            <person name="Engler F."/>
            <person name="Soderlund C."/>
            <person name="Wing R.A."/>
            <person name="Palmer L.E."/>
            <person name="de la Bastide M."/>
            <person name="Spiegel L."/>
            <person name="Nascimento L."/>
            <person name="Zutavern T."/>
            <person name="O'Shaughnessy A."/>
            <person name="Dike S."/>
            <person name="Dedhia N."/>
            <person name="Preston R."/>
            <person name="Balija V."/>
            <person name="McCombie W.R."/>
            <person name="Chow T."/>
            <person name="Chen H."/>
            <person name="Chung M."/>
            <person name="Chen C."/>
            <person name="Shaw J."/>
            <person name="Wu H."/>
            <person name="Hsiao K."/>
            <person name="Chao Y."/>
            <person name="Chu M."/>
            <person name="Cheng C."/>
            <person name="Hour A."/>
            <person name="Lee P."/>
            <person name="Lin S."/>
            <person name="Lin Y."/>
            <person name="Liou J."/>
            <person name="Liu S."/>
            <person name="Hsing Y."/>
            <person name="Raghuvanshi S."/>
            <person name="Mohanty A."/>
            <person name="Bharti A.K."/>
            <person name="Gaur A."/>
            <person name="Gupta V."/>
            <person name="Kumar D."/>
            <person name="Ravi V."/>
            <person name="Vij S."/>
            <person name="Kapur A."/>
            <person name="Khurana P."/>
            <person name="Khurana P."/>
            <person name="Khurana J.P."/>
            <person name="Tyagi A.K."/>
            <person name="Gaikwad K."/>
            <person name="Singh A."/>
            <person name="Dalal V."/>
            <person name="Srivastava S."/>
            <person name="Dixit A."/>
            <person name="Pal A.K."/>
            <person name="Ghazi I.A."/>
            <person name="Yadav M."/>
            <person name="Pandit A."/>
            <person name="Bhargava A."/>
            <person name="Sureshbabu K."/>
            <person name="Batra K."/>
            <person name="Sharma T.R."/>
            <person name="Mohapatra T."/>
            <person name="Singh N.K."/>
            <person name="Messing J."/>
            <person name="Nelson A.B."/>
            <person name="Fuks G."/>
            <person name="Kavchok S."/>
            <person name="Keizer G."/>
            <person name="Linton E."/>
            <person name="Llaca V."/>
            <person name="Song R."/>
            <person name="Tanyolac B."/>
            <person name="Young S."/>
            <person name="Ho-Il K."/>
            <person name="Hahn J.H."/>
            <person name="Sangsakoo G."/>
            <person name="Vanavichit A."/>
            <person name="de Mattos Luiz.A.T."/>
            <person name="Zimmer P.D."/>
            <person name="Malone G."/>
            <person name="Dellagostin O."/>
            <person name="de Oliveira A.C."/>
            <person name="Bevan M."/>
            <person name="Bancroft I."/>
            <person name="Minx P."/>
            <person name="Cordum H."/>
            <person name="Wilson R."/>
            <person name="Cheng Z."/>
            <person name="Jin W."/>
            <person name="Jiang J."/>
            <person name="Leong S.A."/>
            <person name="Iwama H."/>
            <person name="Gojobori T."/>
            <person name="Itoh T."/>
            <person name="Niimura Y."/>
            <person name="Fujii Y."/>
            <person name="Habara T."/>
            <person name="Sakai H."/>
            <person name="Sato Y."/>
            <person name="Wilson G."/>
            <person name="Kumar K."/>
            <person name="McCouch S."/>
            <person name="Juretic N."/>
            <person name="Hoen D."/>
            <person name="Wright S."/>
            <person name="Bruskiewich R."/>
            <person name="Bureau T."/>
            <person name="Miyao A."/>
            <person name="Hirochika H."/>
            <person name="Nishikawa T."/>
            <person name="Kadowaki K."/>
            <person name="Sugiura M."/>
            <person name="Burr B."/>
            <person name="Sasaki T."/>
        </authorList>
    </citation>
    <scope>NUCLEOTIDE SEQUENCE [LARGE SCALE GENOMIC DNA]</scope>
    <source>
        <strain evidence="4">cv. Nipponbare</strain>
    </source>
</reference>
<name>A0A0P0VG06_ORYSJ</name>
<reference evidence="4" key="2">
    <citation type="journal article" date="2008" name="Nucleic Acids Res.">
        <title>The rice annotation project database (RAP-DB): 2008 update.</title>
        <authorList>
            <consortium name="The rice annotation project (RAP)"/>
        </authorList>
    </citation>
    <scope>GENOME REANNOTATION</scope>
    <source>
        <strain evidence="4">cv. Nipponbare</strain>
    </source>
</reference>
<protein>
    <submittedName>
        <fullName evidence="3">Uncharacterized protein</fullName>
    </submittedName>
</protein>
<dbReference type="Proteomes" id="UP000000763">
    <property type="component" value="Chromosome 2"/>
</dbReference>
<feature type="region of interest" description="Disordered" evidence="1">
    <location>
        <begin position="1"/>
        <end position="93"/>
    </location>
</feature>
<dbReference type="AlphaFoldDB" id="A0A0P0VG06"/>
<feature type="compositionally biased region" description="Low complexity" evidence="1">
    <location>
        <begin position="8"/>
        <end position="26"/>
    </location>
</feature>